<evidence type="ECO:0000313" key="4">
    <source>
        <dbReference type="Proteomes" id="UP001595075"/>
    </source>
</evidence>
<dbReference type="PANTHER" id="PTHR12486:SF4">
    <property type="entry name" value="APRATAXIN"/>
    <property type="match status" value="1"/>
</dbReference>
<reference evidence="3 4" key="1">
    <citation type="journal article" date="2024" name="Commun. Biol.">
        <title>Comparative genomic analysis of thermophilic fungi reveals convergent evolutionary adaptations and gene losses.</title>
        <authorList>
            <person name="Steindorff A.S."/>
            <person name="Aguilar-Pontes M.V."/>
            <person name="Robinson A.J."/>
            <person name="Andreopoulos B."/>
            <person name="LaButti K."/>
            <person name="Kuo A."/>
            <person name="Mondo S."/>
            <person name="Riley R."/>
            <person name="Otillar R."/>
            <person name="Haridas S."/>
            <person name="Lipzen A."/>
            <person name="Grimwood J."/>
            <person name="Schmutz J."/>
            <person name="Clum A."/>
            <person name="Reid I.D."/>
            <person name="Moisan M.C."/>
            <person name="Butler G."/>
            <person name="Nguyen T.T.M."/>
            <person name="Dewar K."/>
            <person name="Conant G."/>
            <person name="Drula E."/>
            <person name="Henrissat B."/>
            <person name="Hansel C."/>
            <person name="Singer S."/>
            <person name="Hutchinson M.I."/>
            <person name="de Vries R.P."/>
            <person name="Natvig D.O."/>
            <person name="Powell A.J."/>
            <person name="Tsang A."/>
            <person name="Grigoriev I.V."/>
        </authorList>
    </citation>
    <scope>NUCLEOTIDE SEQUENCE [LARGE SCALE GENOMIC DNA]</scope>
    <source>
        <strain evidence="3 4">CBS 494.80</strain>
    </source>
</reference>
<dbReference type="Gene3D" id="3.30.428.10">
    <property type="entry name" value="HIT-like"/>
    <property type="match status" value="1"/>
</dbReference>
<gene>
    <name evidence="3" type="ORF">VTL71DRAFT_837</name>
</gene>
<dbReference type="EMBL" id="JAZHXI010000001">
    <property type="protein sequence ID" value="KAL2075894.1"/>
    <property type="molecule type" value="Genomic_DNA"/>
</dbReference>
<dbReference type="Pfam" id="PF16278">
    <property type="entry name" value="zf-C2HE"/>
    <property type="match status" value="1"/>
</dbReference>
<dbReference type="Proteomes" id="UP001595075">
    <property type="component" value="Unassembled WGS sequence"/>
</dbReference>
<protein>
    <recommendedName>
        <fullName evidence="2">Aprataxin C2HE/C2H2/C2HC zinc finger domain-containing protein</fullName>
    </recommendedName>
</protein>
<feature type="region of interest" description="Disordered" evidence="1">
    <location>
        <begin position="42"/>
        <end position="66"/>
    </location>
</feature>
<evidence type="ECO:0000259" key="2">
    <source>
        <dbReference type="Pfam" id="PF16278"/>
    </source>
</evidence>
<evidence type="ECO:0000313" key="3">
    <source>
        <dbReference type="EMBL" id="KAL2075894.1"/>
    </source>
</evidence>
<feature type="domain" description="Aprataxin C2HE/C2H2/C2HC zinc finger" evidence="2">
    <location>
        <begin position="485"/>
        <end position="537"/>
    </location>
</feature>
<keyword evidence="4" id="KW-1185">Reference proteome</keyword>
<dbReference type="InterPro" id="IPR036265">
    <property type="entry name" value="HIT-like_sf"/>
</dbReference>
<comment type="caution">
    <text evidence="3">The sequence shown here is derived from an EMBL/GenBank/DDBJ whole genome shotgun (WGS) entry which is preliminary data.</text>
</comment>
<name>A0ABR4D172_9HELO</name>
<accession>A0ABR4D172</accession>
<sequence>MSPCPLSYSSQNGIAGSAVLEVANEPVSGSSQDASSVVFFTGDEESDSDPEHHDDLIGPSKAASPGGTRYAVLTVRSCDDEMGDLQEVVQTIRQMIADAKGDPQELWLASRSRWAVLAQLLGDPWTGSRRHWVLYNQKQGRKLYREARSLVHKILHQTETKHLSNREYDIFQYLVRKVQSFAKGDFMAYNDPGDFPEDAAIEGELIDEDDGSTESASSGDEEWRVQESGIGLVLFTVQYSTLSTGRVSNDIVWLMNKLLPQSHEILHLTCTADCIAIMHKCPWYNCSYENESSRLWNLERHIRDTHETPEKAKIKKAEEAISKATFSNVMPPPPWSTEVALSTPLPMATIHFLMLPQMLLPRVLLGPSPTKPVYNSKSPIALLHDPKLLAIIKMEARRVRTTAALHLEQKFGSVSEQNQLRDAVLSGRVEIPLTQSIPRGRDWEDEIMIGVRAEPFLDRLVIEVVSRDLMSTALQTKTHYNTFATPFFISLDDFPMTNVELQRRQKCRKSNMKCWRCGKDFGDDVSRLKDHLKEEFDTWKRK</sequence>
<proteinExistence type="predicted"/>
<evidence type="ECO:0000256" key="1">
    <source>
        <dbReference type="SAM" id="MobiDB-lite"/>
    </source>
</evidence>
<dbReference type="PANTHER" id="PTHR12486">
    <property type="entry name" value="APRATAXIN-RELATED"/>
    <property type="match status" value="1"/>
</dbReference>
<dbReference type="InterPro" id="IPR032566">
    <property type="entry name" value="Znf-C2HE"/>
</dbReference>
<organism evidence="3 4">
    <name type="scientific">Oculimacula yallundae</name>
    <dbReference type="NCBI Taxonomy" id="86028"/>
    <lineage>
        <taxon>Eukaryota</taxon>
        <taxon>Fungi</taxon>
        <taxon>Dikarya</taxon>
        <taxon>Ascomycota</taxon>
        <taxon>Pezizomycotina</taxon>
        <taxon>Leotiomycetes</taxon>
        <taxon>Helotiales</taxon>
        <taxon>Ploettnerulaceae</taxon>
        <taxon>Oculimacula</taxon>
    </lineage>
</organism>